<dbReference type="SUPFAM" id="SSF56112">
    <property type="entry name" value="Protein kinase-like (PK-like)"/>
    <property type="match status" value="1"/>
</dbReference>
<dbReference type="SMART" id="SM00220">
    <property type="entry name" value="S_TKc"/>
    <property type="match status" value="1"/>
</dbReference>
<feature type="domain" description="Response regulatory" evidence="8">
    <location>
        <begin position="2404"/>
        <end position="2530"/>
    </location>
</feature>
<dbReference type="InterPro" id="IPR004358">
    <property type="entry name" value="Sig_transdc_His_kin-like_C"/>
</dbReference>
<keyword evidence="2" id="KW-0808">Transferase</keyword>
<reference evidence="9 10" key="1">
    <citation type="journal article" date="2018" name="Genome Biol. Evol.">
        <title>Multiple Roots of Fruiting Body Formation in Amoebozoa.</title>
        <authorList>
            <person name="Hillmann F."/>
            <person name="Forbes G."/>
            <person name="Novohradska S."/>
            <person name="Ferling I."/>
            <person name="Riege K."/>
            <person name="Groth M."/>
            <person name="Westermann M."/>
            <person name="Marz M."/>
            <person name="Spaller T."/>
            <person name="Winckler T."/>
            <person name="Schaap P."/>
            <person name="Glockner G."/>
        </authorList>
    </citation>
    <scope>NUCLEOTIDE SEQUENCE [LARGE SCALE GENOMIC DNA]</scope>
    <source>
        <strain evidence="9 10">Jena</strain>
    </source>
</reference>
<dbReference type="PANTHER" id="PTHR43642">
    <property type="entry name" value="HYBRID SIGNAL TRANSDUCTION HISTIDINE KINASE G"/>
    <property type="match status" value="1"/>
</dbReference>
<feature type="transmembrane region" description="Helical" evidence="5">
    <location>
        <begin position="178"/>
        <end position="195"/>
    </location>
</feature>
<sequence>MSEKLLKSSEFSPTTSKRQYSSILALSMDEDRDQREPLLAAKSPSTSNVPSLISSTPLLPTLMEDEELRPSLSFLLAQYSGYACKDEHLNEAIHVVVVEFLNGFATFFIVLFTLIRPFIDKEYGGYFYPAQLDRKNRVGINFYDLVLPLMLFCLGISISSTLRKKPGLIDYVSEISRTWFGLIFLALFVGNFKNLAETSTDYSFLLPLFAVITAACSYFVFHRTPFTESRFIVVLRPQFFRLEHCDEVLAILAANYSFISLWLIVSRDNVIYRIVPVGFVVAMNLAAPAADYWTFWAWEQVPIPHLFPMRHLQWLVVAIPATVVGDFFLENIDIIKTAAVPPIEAYSTFRMSYVGIATCLLVTITVTTTGMSPYFLSAKNTLIVGILIATMALFLRQFLRYIEVRSGESLSVFKKTIYWGLYHMILGWVLVPMRGDSHGVADVRYVGLTATVSDGGPEGLSAQPVSLSYLFFSSGFAILTFLFFFLLIILSVFSIKDSLLRYPCKFVYQLVMLMGYNSIMAISMTSWLVVPLLHLVHLNDSKIPAVATGMVVSLLLTFIFSYLRIRFYGQFTAENNIWTYQSKYRITLIRVDILVLMGGELHPERVPSLDGGFSLINLKKANILHRGLATTVYEIGQPQSLVIKASTKDLPTHTQRKRFRREVEIGNILNKGKCKNVVNYHGMHKLMCGHAVVMDAGHPESLESIAQEDRKRFTNDGFSAFYQLALNITHAVGEVHSLGVTHSALCPSHILVNPQLDVQLISFSSAFTLKRQNKVQLSAETELHYISPERTGRLLREVDFRSDFYSLGIIFYWMLVGHTPYIETDPSRIIYCHIAKVAPELHEVSSEIPVHLSRLISKLLAKSVDDRYQSIFGIVHDLQHCRDHLEDNSFVAGSRDARSEFRISKRLYGREKETNRLLDLFDRVSSGSLQRGLVWISGFSGMGKTALIEELKKPLVRDRGLLLSGKVDQFTRGVPYSSLVQAFRQFVRELLSGSDTQLEYWKERLNYSLGGKGAVICNLVPELEHILGPPPALPELAPTETQIRLKHVFIQFIKVFAQAEHPLVIFLDDLQWVDLPSLSLLEAVLLDTTVSHILVIGAYRDNEVDESHMLSNYKKKLEESFPAEEIVLGPLEKEHVHQMITDALCCTPSVSEGLSALAFAKSRGNPFFVNMLLTNLHRDGKIIFDAYAGRWSWNERAIAGVDISENVVELTTCRLKDLEPEVQRLLSLAAAIGNVFDIKMLALLAKQETRETVQKIWPALVDDLILLFGEDEVIIRSSEMLSSDVEEVQCQFLHDRVQQAAHELMNREEMESTHLTIAQILMEHTEQDKLDSQIFQIASHLLIARDLLKDQKEIIRGAGVFLRGAEHGKKSSAFQPSFDFADAGISILPENSWKIHYRLTLDLHKCRVEACYLKGDYDTAEKMYTEILNNVNQLEDKIAIYLIMITQYEIQQSTKECLNLCGLDLPQWTSADSLIEPMLQKELEKLKKNLNGREVSSLINLPENEDEISRLCLCLIVGLWAPIFCLGKSKLFKVNLVLLIEISSKIQLVCAMMTNMTMENGLSDWSSAAFAHFGFSCDDHTLAYQFGRLGCDVLELKPNELLKSRIYHSHGVGPSNFVMPLSEAYNTIDVSFESALDQGQVALACYSCHHMVSHRYHGGTLLNDVYQVYMRAKAYLNKTSAFVHQFLLGASMALLWHLEKEEFTPEEYKKNSDSVNADLAGYGRLQQLFWEMSSEWGEIYETIDFVLNHPDVTTGHWLAVEIVLYYRSFAEKYLETPEAISAGHASKKSIYDEHIQILTSQLTDIASSGSSNVGVKMIMIGAFRSLAEGNLMSHATQMEKARNAAAIAQLIQWEAFASEVLGRLWHAQDLPLNAQQYCRQANYLYSCWGSIFKAKQTRRIFRPYLRKSSDATSEHSSASDSAMEAAEDSPDLDAQVVMKLTQVVTSESSLDHLVDTMMRIIIENSGAQRGYFVLVQSSGELMVVAEGDTDKTQLGATDIDAHGSGKGQVNTIRAVALESSENFPRDIINYVARTKQMVLSNPVTGRKSPGASRSVLCVPVICNAELKGVVYLENDLVGEAFNDKKARIVSVVGTQMVVQLENAKFSQLLESERKQREIAGELVTFIDVLCHELRNPLNGIFGSKNILNIVVGSIDASSLKNPTPEVIQKLESDIEEIKEMTNSISVSADHLKEIVDSVLTVSMLDKQQQQMTLDKQTFDLREVLNKAMEKDIFIQLDIPEEDQNCVVTGDSHRISQILINLLSNCLKFTHQGGVTISMKLEDRGTDQVAVHFCVKDTGIGLTEQEIGRLFKPFSQANETTYSMYGGSGLGLKISQEIAHTMGGDIRVESDYGVGSSFIFHVLCGKSTKEAAINWRKRKIDCVDELSGTNARDSELHKRTKRGGKILVVEDNNINQKLMKKILEMEGYMVEVASNGKEALDMVVNFYEKERKQYMTVFMDMEMPIMNGLISTKAIRDFEQSVAIARPVKIIGVSANARDTYSLQAIHCGMNNYITKPFQRQDIISSIEETPYV</sequence>
<dbReference type="Gene3D" id="3.40.50.2300">
    <property type="match status" value="1"/>
</dbReference>
<dbReference type="InterPro" id="IPR001789">
    <property type="entry name" value="Sig_transdc_resp-reg_receiver"/>
</dbReference>
<evidence type="ECO:0000256" key="2">
    <source>
        <dbReference type="ARBA" id="ARBA00022679"/>
    </source>
</evidence>
<feature type="modified residue" description="4-aspartylphosphate" evidence="4">
    <location>
        <position position="2459"/>
    </location>
</feature>
<feature type="transmembrane region" description="Helical" evidence="5">
    <location>
        <begin position="542"/>
        <end position="563"/>
    </location>
</feature>
<dbReference type="SMART" id="SM00388">
    <property type="entry name" value="HisKA"/>
    <property type="match status" value="1"/>
</dbReference>
<keyword evidence="10" id="KW-1185">Reference proteome</keyword>
<dbReference type="OrthoDB" id="19417at2759"/>
<dbReference type="Gene3D" id="3.30.450.40">
    <property type="match status" value="1"/>
</dbReference>
<feature type="domain" description="Protein kinase" evidence="6">
    <location>
        <begin position="618"/>
        <end position="879"/>
    </location>
</feature>
<evidence type="ECO:0000256" key="5">
    <source>
        <dbReference type="SAM" id="Phobius"/>
    </source>
</evidence>
<feature type="transmembrane region" description="Helical" evidence="5">
    <location>
        <begin position="100"/>
        <end position="119"/>
    </location>
</feature>
<evidence type="ECO:0000259" key="7">
    <source>
        <dbReference type="PROSITE" id="PS50109"/>
    </source>
</evidence>
<keyword evidence="5" id="KW-1133">Transmembrane helix</keyword>
<dbReference type="CDD" id="cd17546">
    <property type="entry name" value="REC_hyHK_CKI1_RcsC-like"/>
    <property type="match status" value="1"/>
</dbReference>
<dbReference type="CDD" id="cd16922">
    <property type="entry name" value="HATPase_EvgS-ArcB-TorS-like"/>
    <property type="match status" value="1"/>
</dbReference>
<dbReference type="EMBL" id="MDYQ01000280">
    <property type="protein sequence ID" value="PRP77121.1"/>
    <property type="molecule type" value="Genomic_DNA"/>
</dbReference>
<feature type="transmembrane region" description="Helical" evidence="5">
    <location>
        <begin position="416"/>
        <end position="433"/>
    </location>
</feature>
<dbReference type="Gene3D" id="1.10.510.10">
    <property type="entry name" value="Transferase(Phosphotransferase) domain 1"/>
    <property type="match status" value="1"/>
</dbReference>
<dbReference type="SUPFAM" id="SSF52172">
    <property type="entry name" value="CheY-like"/>
    <property type="match status" value="1"/>
</dbReference>
<dbReference type="SUPFAM" id="SSF55781">
    <property type="entry name" value="GAF domain-like"/>
    <property type="match status" value="1"/>
</dbReference>
<evidence type="ECO:0000256" key="3">
    <source>
        <dbReference type="ARBA" id="ARBA00022777"/>
    </source>
</evidence>
<dbReference type="SUPFAM" id="SSF55874">
    <property type="entry name" value="ATPase domain of HSP90 chaperone/DNA topoisomerase II/histidine kinase"/>
    <property type="match status" value="1"/>
</dbReference>
<dbReference type="InParanoid" id="A0A2P6MZI5"/>
<comment type="caution">
    <text evidence="9">The sequence shown here is derived from an EMBL/GenBank/DDBJ whole genome shotgun (WGS) entry which is preliminary data.</text>
</comment>
<dbReference type="GO" id="GO:0005524">
    <property type="term" value="F:ATP binding"/>
    <property type="evidence" value="ECO:0007669"/>
    <property type="project" value="UniProtKB-KW"/>
</dbReference>
<dbReference type="Proteomes" id="UP000241769">
    <property type="component" value="Unassembled WGS sequence"/>
</dbReference>
<dbReference type="InterPro" id="IPR003661">
    <property type="entry name" value="HisK_dim/P_dom"/>
</dbReference>
<evidence type="ECO:0000313" key="10">
    <source>
        <dbReference type="Proteomes" id="UP000241769"/>
    </source>
</evidence>
<gene>
    <name evidence="9" type="ORF">PROFUN_12976</name>
</gene>
<feature type="transmembrane region" description="Helical" evidence="5">
    <location>
        <begin position="374"/>
        <end position="395"/>
    </location>
</feature>
<dbReference type="Gene3D" id="3.40.50.300">
    <property type="entry name" value="P-loop containing nucleotide triphosphate hydrolases"/>
    <property type="match status" value="1"/>
</dbReference>
<dbReference type="InterPro" id="IPR053159">
    <property type="entry name" value="Hybrid_Histidine_Kinase"/>
</dbReference>
<keyword evidence="9" id="KW-0067">ATP-binding</keyword>
<dbReference type="Pfam" id="PF13191">
    <property type="entry name" value="AAA_16"/>
    <property type="match status" value="1"/>
</dbReference>
<dbReference type="SUPFAM" id="SSF47384">
    <property type="entry name" value="Homodimeric domain of signal transducing histidine kinase"/>
    <property type="match status" value="1"/>
</dbReference>
<feature type="transmembrane region" description="Helical" evidence="5">
    <location>
        <begin position="310"/>
        <end position="329"/>
    </location>
</feature>
<feature type="transmembrane region" description="Helical" evidence="5">
    <location>
        <begin position="507"/>
        <end position="530"/>
    </location>
</feature>
<dbReference type="GO" id="GO:0000155">
    <property type="term" value="F:phosphorelay sensor kinase activity"/>
    <property type="evidence" value="ECO:0007669"/>
    <property type="project" value="InterPro"/>
</dbReference>
<dbReference type="Pfam" id="PF00072">
    <property type="entry name" value="Response_reg"/>
    <property type="match status" value="1"/>
</dbReference>
<evidence type="ECO:0000259" key="6">
    <source>
        <dbReference type="PROSITE" id="PS50011"/>
    </source>
</evidence>
<dbReference type="PROSITE" id="PS50011">
    <property type="entry name" value="PROTEIN_KINASE_DOM"/>
    <property type="match status" value="1"/>
</dbReference>
<dbReference type="SMART" id="SM00387">
    <property type="entry name" value="HATPase_c"/>
    <property type="match status" value="1"/>
</dbReference>
<dbReference type="InterPro" id="IPR011009">
    <property type="entry name" value="Kinase-like_dom_sf"/>
</dbReference>
<evidence type="ECO:0000256" key="4">
    <source>
        <dbReference type="PROSITE-ProRule" id="PRU00169"/>
    </source>
</evidence>
<dbReference type="PRINTS" id="PR00344">
    <property type="entry name" value="BCTRLSENSOR"/>
</dbReference>
<dbReference type="PROSITE" id="PS50110">
    <property type="entry name" value="RESPONSE_REGULATORY"/>
    <property type="match status" value="1"/>
</dbReference>
<keyword evidence="5" id="KW-0472">Membrane</keyword>
<dbReference type="InterPro" id="IPR003594">
    <property type="entry name" value="HATPase_dom"/>
</dbReference>
<dbReference type="PANTHER" id="PTHR43642:SF1">
    <property type="entry name" value="HYBRID SIGNAL TRANSDUCTION HISTIDINE KINASE G"/>
    <property type="match status" value="1"/>
</dbReference>
<feature type="transmembrane region" description="Helical" evidence="5">
    <location>
        <begin position="140"/>
        <end position="158"/>
    </location>
</feature>
<proteinExistence type="predicted"/>
<feature type="transmembrane region" description="Helical" evidence="5">
    <location>
        <begin position="202"/>
        <end position="221"/>
    </location>
</feature>
<organism evidence="9 10">
    <name type="scientific">Planoprotostelium fungivorum</name>
    <dbReference type="NCBI Taxonomy" id="1890364"/>
    <lineage>
        <taxon>Eukaryota</taxon>
        <taxon>Amoebozoa</taxon>
        <taxon>Evosea</taxon>
        <taxon>Variosea</taxon>
        <taxon>Cavosteliida</taxon>
        <taxon>Cavosteliaceae</taxon>
        <taxon>Planoprotostelium</taxon>
    </lineage>
</organism>
<dbReference type="InterPro" id="IPR011006">
    <property type="entry name" value="CheY-like_superfamily"/>
</dbReference>
<keyword evidence="3" id="KW-0418">Kinase</keyword>
<keyword evidence="1 4" id="KW-0597">Phosphoprotein</keyword>
<dbReference type="Pfam" id="PF02518">
    <property type="entry name" value="HATPase_c"/>
    <property type="match status" value="1"/>
</dbReference>
<keyword evidence="9" id="KW-0547">Nucleotide-binding</keyword>
<dbReference type="Pfam" id="PF00069">
    <property type="entry name" value="Pkinase"/>
    <property type="match status" value="1"/>
</dbReference>
<dbReference type="InterPro" id="IPR003018">
    <property type="entry name" value="GAF"/>
</dbReference>
<dbReference type="InterPro" id="IPR027417">
    <property type="entry name" value="P-loop_NTPase"/>
</dbReference>
<dbReference type="Pfam" id="PF01590">
    <property type="entry name" value="GAF"/>
    <property type="match status" value="1"/>
</dbReference>
<protein>
    <submittedName>
        <fullName evidence="9">ATP-binding protein</fullName>
    </submittedName>
</protein>
<dbReference type="SMART" id="SM00065">
    <property type="entry name" value="GAF"/>
    <property type="match status" value="1"/>
</dbReference>
<dbReference type="InterPro" id="IPR036097">
    <property type="entry name" value="HisK_dim/P_sf"/>
</dbReference>
<dbReference type="SUPFAM" id="SSF52540">
    <property type="entry name" value="P-loop containing nucleoside triphosphate hydrolases"/>
    <property type="match status" value="1"/>
</dbReference>
<dbReference type="CDD" id="cd00082">
    <property type="entry name" value="HisKA"/>
    <property type="match status" value="1"/>
</dbReference>
<feature type="transmembrane region" description="Helical" evidence="5">
    <location>
        <begin position="270"/>
        <end position="290"/>
    </location>
</feature>
<dbReference type="FunFam" id="3.30.565.10:FF:000010">
    <property type="entry name" value="Sensor histidine kinase RcsC"/>
    <property type="match status" value="1"/>
</dbReference>
<evidence type="ECO:0000313" key="9">
    <source>
        <dbReference type="EMBL" id="PRP77121.1"/>
    </source>
</evidence>
<feature type="domain" description="Histidine kinase" evidence="7">
    <location>
        <begin position="2128"/>
        <end position="2365"/>
    </location>
</feature>
<evidence type="ECO:0000256" key="1">
    <source>
        <dbReference type="ARBA" id="ARBA00022553"/>
    </source>
</evidence>
<dbReference type="Gene3D" id="1.10.287.130">
    <property type="match status" value="1"/>
</dbReference>
<dbReference type="InterPro" id="IPR041664">
    <property type="entry name" value="AAA_16"/>
</dbReference>
<dbReference type="InterPro" id="IPR000719">
    <property type="entry name" value="Prot_kinase_dom"/>
</dbReference>
<dbReference type="InterPro" id="IPR036890">
    <property type="entry name" value="HATPase_C_sf"/>
</dbReference>
<feature type="transmembrane region" description="Helical" evidence="5">
    <location>
        <begin position="248"/>
        <end position="265"/>
    </location>
</feature>
<feature type="transmembrane region" description="Helical" evidence="5">
    <location>
        <begin position="469"/>
        <end position="495"/>
    </location>
</feature>
<dbReference type="SMART" id="SM00448">
    <property type="entry name" value="REC"/>
    <property type="match status" value="1"/>
</dbReference>
<dbReference type="Gene3D" id="3.30.565.10">
    <property type="entry name" value="Histidine kinase-like ATPase, C-terminal domain"/>
    <property type="match status" value="1"/>
</dbReference>
<dbReference type="STRING" id="1890364.A0A2P6MZI5"/>
<name>A0A2P6MZI5_9EUKA</name>
<evidence type="ECO:0000259" key="8">
    <source>
        <dbReference type="PROSITE" id="PS50110"/>
    </source>
</evidence>
<feature type="transmembrane region" description="Helical" evidence="5">
    <location>
        <begin position="350"/>
        <end position="368"/>
    </location>
</feature>
<keyword evidence="5" id="KW-0812">Transmembrane</keyword>
<dbReference type="InterPro" id="IPR005467">
    <property type="entry name" value="His_kinase_dom"/>
</dbReference>
<dbReference type="PROSITE" id="PS50109">
    <property type="entry name" value="HIS_KIN"/>
    <property type="match status" value="1"/>
</dbReference>
<accession>A0A2P6MZI5</accession>
<dbReference type="InterPro" id="IPR029016">
    <property type="entry name" value="GAF-like_dom_sf"/>
</dbReference>